<dbReference type="PANTHER" id="PTHR10381">
    <property type="entry name" value="ATP-DEPENDENT CLP PROTEASE PROTEOLYTIC SUBUNIT"/>
    <property type="match status" value="1"/>
</dbReference>
<dbReference type="HOGENOM" id="CLU_045088_0_0_10"/>
<evidence type="ECO:0000313" key="6">
    <source>
        <dbReference type="Proteomes" id="UP000004407"/>
    </source>
</evidence>
<dbReference type="GO" id="GO:0051117">
    <property type="term" value="F:ATPase binding"/>
    <property type="evidence" value="ECO:0007669"/>
    <property type="project" value="TreeGrafter"/>
</dbReference>
<organism evidence="5 6">
    <name type="scientific">Leyella stercorea DSM 18206</name>
    <dbReference type="NCBI Taxonomy" id="1002367"/>
    <lineage>
        <taxon>Bacteria</taxon>
        <taxon>Pseudomonadati</taxon>
        <taxon>Bacteroidota</taxon>
        <taxon>Bacteroidia</taxon>
        <taxon>Bacteroidales</taxon>
        <taxon>Prevotellaceae</taxon>
        <taxon>Leyella</taxon>
    </lineage>
</organism>
<sequence>MAKTKYNLHLKGYVGGWDFDSDYVDFVLNKNTDKEVAVLIDSLGGQLNTALSISSAFRRHGNVHVHFVGMNASAATIASMGAKRITMDHSAMYLVHQCSQSFFEWGSLNATDMQNLIDNLEKQKSDLNKLDANVAEMYAGRCKKKSADLLELMKMGGWLTAQEALAWGFVDELTEFDDESAPVLTEAIAADFTAHGIPLPKMLTDTKSEDVTAFRRFLQACASVFHSQEKPNKIVPTISSEEKMKKTYSNICKTLACDSLEANDDKVTLTTAQLDSIEADITAKYKEITNLSADVDRLTKANSDLEEKLKKLPADTTNTVVDDKKDGGTNTEKSDIEKFYDTTNSAQALFDSLP</sequence>
<dbReference type="GO" id="GO:0009368">
    <property type="term" value="C:endopeptidase Clp complex"/>
    <property type="evidence" value="ECO:0007669"/>
    <property type="project" value="TreeGrafter"/>
</dbReference>
<dbReference type="SUPFAM" id="SSF52096">
    <property type="entry name" value="ClpP/crotonase"/>
    <property type="match status" value="1"/>
</dbReference>
<dbReference type="PATRIC" id="fig|1002367.3.peg.1789"/>
<dbReference type="RefSeq" id="WP_007901533.1">
    <property type="nucleotide sequence ID" value="NZ_JH379449.1"/>
</dbReference>
<evidence type="ECO:0000256" key="4">
    <source>
        <dbReference type="SAM" id="Coils"/>
    </source>
</evidence>
<keyword evidence="2" id="KW-0378">Hydrolase</keyword>
<dbReference type="GO" id="GO:0006515">
    <property type="term" value="P:protein quality control for misfolded or incompletely synthesized proteins"/>
    <property type="evidence" value="ECO:0007669"/>
    <property type="project" value="TreeGrafter"/>
</dbReference>
<dbReference type="Pfam" id="PF00574">
    <property type="entry name" value="CLP_protease"/>
    <property type="match status" value="1"/>
</dbReference>
<reference evidence="5 6" key="1">
    <citation type="submission" date="2011-08" db="EMBL/GenBank/DDBJ databases">
        <authorList>
            <person name="Weinstock G."/>
            <person name="Sodergren E."/>
            <person name="Clifton S."/>
            <person name="Fulton L."/>
            <person name="Fulton B."/>
            <person name="Courtney L."/>
            <person name="Fronick C."/>
            <person name="Harrison M."/>
            <person name="Strong C."/>
            <person name="Farmer C."/>
            <person name="Delahaunty K."/>
            <person name="Markovic C."/>
            <person name="Hall O."/>
            <person name="Minx P."/>
            <person name="Tomlinson C."/>
            <person name="Mitreva M."/>
            <person name="Hou S."/>
            <person name="Chen J."/>
            <person name="Wollam A."/>
            <person name="Pepin K.H."/>
            <person name="Johnson M."/>
            <person name="Bhonagiri V."/>
            <person name="Zhang X."/>
            <person name="Suruliraj S."/>
            <person name="Warren W."/>
            <person name="Chinwalla A."/>
            <person name="Mardis E.R."/>
            <person name="Wilson R.K."/>
        </authorList>
    </citation>
    <scope>NUCLEOTIDE SEQUENCE [LARGE SCALE GENOMIC DNA]</scope>
    <source>
        <strain evidence="5 6">DSM 18206</strain>
    </source>
</reference>
<dbReference type="InterPro" id="IPR023562">
    <property type="entry name" value="ClpP/TepA"/>
</dbReference>
<keyword evidence="4" id="KW-0175">Coiled coil</keyword>
<keyword evidence="1" id="KW-0645">Protease</keyword>
<dbReference type="EMBL" id="AFZZ01000189">
    <property type="protein sequence ID" value="EHJ38061.1"/>
    <property type="molecule type" value="Genomic_DNA"/>
</dbReference>
<evidence type="ECO:0000256" key="3">
    <source>
        <dbReference type="ARBA" id="ARBA00022825"/>
    </source>
</evidence>
<dbReference type="InterPro" id="IPR029045">
    <property type="entry name" value="ClpP/crotonase-like_dom_sf"/>
</dbReference>
<dbReference type="AlphaFoldDB" id="G6AZZ8"/>
<protein>
    <submittedName>
        <fullName evidence="5">Endopeptidase Clp</fullName>
    </submittedName>
</protein>
<dbReference type="GeneID" id="78337727"/>
<accession>G6AZZ8</accession>
<evidence type="ECO:0000256" key="1">
    <source>
        <dbReference type="ARBA" id="ARBA00022670"/>
    </source>
</evidence>
<dbReference type="Gene3D" id="3.90.226.10">
    <property type="entry name" value="2-enoyl-CoA Hydratase, Chain A, domain 1"/>
    <property type="match status" value="1"/>
</dbReference>
<feature type="coiled-coil region" evidence="4">
    <location>
        <begin position="288"/>
        <end position="315"/>
    </location>
</feature>
<keyword evidence="3" id="KW-0720">Serine protease</keyword>
<dbReference type="CDD" id="cd07016">
    <property type="entry name" value="S14_ClpP_1"/>
    <property type="match status" value="1"/>
</dbReference>
<evidence type="ECO:0000313" key="5">
    <source>
        <dbReference type="EMBL" id="EHJ38061.1"/>
    </source>
</evidence>
<dbReference type="GO" id="GO:0004252">
    <property type="term" value="F:serine-type endopeptidase activity"/>
    <property type="evidence" value="ECO:0007669"/>
    <property type="project" value="TreeGrafter"/>
</dbReference>
<dbReference type="Proteomes" id="UP000004407">
    <property type="component" value="Unassembled WGS sequence"/>
</dbReference>
<proteinExistence type="predicted"/>
<dbReference type="GO" id="GO:0004176">
    <property type="term" value="F:ATP-dependent peptidase activity"/>
    <property type="evidence" value="ECO:0007669"/>
    <property type="project" value="TreeGrafter"/>
</dbReference>
<comment type="caution">
    <text evidence="5">The sequence shown here is derived from an EMBL/GenBank/DDBJ whole genome shotgun (WGS) entry which is preliminary data.</text>
</comment>
<dbReference type="eggNOG" id="COG0740">
    <property type="taxonomic scope" value="Bacteria"/>
</dbReference>
<dbReference type="PANTHER" id="PTHR10381:SF70">
    <property type="entry name" value="ATP-DEPENDENT CLP PROTEASE PROTEOLYTIC SUBUNIT"/>
    <property type="match status" value="1"/>
</dbReference>
<name>G6AZZ8_9BACT</name>
<evidence type="ECO:0000256" key="2">
    <source>
        <dbReference type="ARBA" id="ARBA00022801"/>
    </source>
</evidence>
<gene>
    <name evidence="5" type="ORF">HMPREF0673_02215</name>
</gene>